<dbReference type="SMART" id="SM00382">
    <property type="entry name" value="AAA"/>
    <property type="match status" value="1"/>
</dbReference>
<feature type="domain" description="ABC transporter" evidence="9">
    <location>
        <begin position="6"/>
        <end position="255"/>
    </location>
</feature>
<protein>
    <submittedName>
        <fullName evidence="10">ABC transporter ATP-binding protein</fullName>
    </submittedName>
</protein>
<dbReference type="KEGG" id="nav:JQS30_13170"/>
<evidence type="ECO:0000313" key="10">
    <source>
        <dbReference type="EMBL" id="QSB04712.1"/>
    </source>
</evidence>
<evidence type="ECO:0000256" key="6">
    <source>
        <dbReference type="ARBA" id="ARBA00022840"/>
    </source>
</evidence>
<dbReference type="RefSeq" id="WP_213170709.1">
    <property type="nucleotide sequence ID" value="NZ_CP070496.1"/>
</dbReference>
<dbReference type="CDD" id="cd03257">
    <property type="entry name" value="ABC_NikE_OppD_transporters"/>
    <property type="match status" value="1"/>
</dbReference>
<dbReference type="SUPFAM" id="SSF52540">
    <property type="entry name" value="P-loop containing nucleoside triphosphate hydrolases"/>
    <property type="match status" value="1"/>
</dbReference>
<dbReference type="GO" id="GO:0015833">
    <property type="term" value="P:peptide transport"/>
    <property type="evidence" value="ECO:0007669"/>
    <property type="project" value="InterPro"/>
</dbReference>
<evidence type="ECO:0000256" key="2">
    <source>
        <dbReference type="ARBA" id="ARBA00005417"/>
    </source>
</evidence>
<dbReference type="FunFam" id="3.40.50.300:FF:000016">
    <property type="entry name" value="Oligopeptide ABC transporter ATP-binding component"/>
    <property type="match status" value="1"/>
</dbReference>
<dbReference type="Proteomes" id="UP000662939">
    <property type="component" value="Chromosome"/>
</dbReference>
<keyword evidence="7" id="KW-0472">Membrane</keyword>
<evidence type="ECO:0000259" key="9">
    <source>
        <dbReference type="PROSITE" id="PS50893"/>
    </source>
</evidence>
<dbReference type="PROSITE" id="PS00211">
    <property type="entry name" value="ABC_TRANSPORTER_1"/>
    <property type="match status" value="1"/>
</dbReference>
<dbReference type="InterPro" id="IPR003593">
    <property type="entry name" value="AAA+_ATPase"/>
</dbReference>
<dbReference type="InterPro" id="IPR013563">
    <property type="entry name" value="Oligopep_ABC_C"/>
</dbReference>
<feature type="region of interest" description="Disordered" evidence="8">
    <location>
        <begin position="324"/>
        <end position="385"/>
    </location>
</feature>
<dbReference type="Gene3D" id="3.40.50.300">
    <property type="entry name" value="P-loop containing nucleotide triphosphate hydrolases"/>
    <property type="match status" value="1"/>
</dbReference>
<evidence type="ECO:0000256" key="4">
    <source>
        <dbReference type="ARBA" id="ARBA00022475"/>
    </source>
</evidence>
<evidence type="ECO:0000256" key="7">
    <source>
        <dbReference type="ARBA" id="ARBA00023136"/>
    </source>
</evidence>
<evidence type="ECO:0000256" key="1">
    <source>
        <dbReference type="ARBA" id="ARBA00004202"/>
    </source>
</evidence>
<gene>
    <name evidence="10" type="ORF">JQS30_13170</name>
</gene>
<dbReference type="GO" id="GO:0005524">
    <property type="term" value="F:ATP binding"/>
    <property type="evidence" value="ECO:0007669"/>
    <property type="project" value="UniProtKB-KW"/>
</dbReference>
<dbReference type="InterPro" id="IPR003439">
    <property type="entry name" value="ABC_transporter-like_ATP-bd"/>
</dbReference>
<accession>A0A895XLP6</accession>
<evidence type="ECO:0000313" key="11">
    <source>
        <dbReference type="Proteomes" id="UP000662939"/>
    </source>
</evidence>
<dbReference type="GO" id="GO:0005886">
    <property type="term" value="C:plasma membrane"/>
    <property type="evidence" value="ECO:0007669"/>
    <property type="project" value="UniProtKB-SubCell"/>
</dbReference>
<organism evidence="10 11">
    <name type="scientific">Natronoglycomyces albus</name>
    <dbReference type="NCBI Taxonomy" id="2811108"/>
    <lineage>
        <taxon>Bacteria</taxon>
        <taxon>Bacillati</taxon>
        <taxon>Actinomycetota</taxon>
        <taxon>Actinomycetes</taxon>
        <taxon>Glycomycetales</taxon>
        <taxon>Glycomycetaceae</taxon>
        <taxon>Natronoglycomyces</taxon>
    </lineage>
</organism>
<name>A0A895XLP6_9ACTN</name>
<dbReference type="Pfam" id="PF00005">
    <property type="entry name" value="ABC_tran"/>
    <property type="match status" value="1"/>
</dbReference>
<sequence length="385" mass="41648">MSLLEVNELSVAFTKKNRAPNRAVDGVSFDVDSGEVVGLVGESGCGKSVTSLALMGLLPRRGVDIGGEVSYNGTDLLSISRSRLRDMRGTELAMIFQDPLSSLNPVVPVGLQVTEILKRHRGLKGEKAKKEAAHLLERVGIPDPTRRLKEYPHELSGGMRQRALIAMAVACAPRLMIADEPTTALDVTIQAQILELLKELVDQEGTALLMITHDLGVVAGLCDRVNVLYAGRVVEAAERRDLFHRPTHPYSTGLLGSIPRLDSARGEPLKPIRGSINDIVDWRDGCAFAPRCDRYEMECLQGTPELVLLGAYGELEKDATAKIGSTYGSGREGSGKDYPHRHRCVNPAQPHNPTDDLATVETAAEAVSGSHSDEKSTDDNEEAEA</sequence>
<keyword evidence="6 10" id="KW-0067">ATP-binding</keyword>
<dbReference type="InterPro" id="IPR027417">
    <property type="entry name" value="P-loop_NTPase"/>
</dbReference>
<keyword evidence="5" id="KW-0547">Nucleotide-binding</keyword>
<comment type="subcellular location">
    <subcellularLocation>
        <location evidence="1">Cell membrane</location>
        <topology evidence="1">Peripheral membrane protein</topology>
    </subcellularLocation>
</comment>
<dbReference type="InterPro" id="IPR017871">
    <property type="entry name" value="ABC_transporter-like_CS"/>
</dbReference>
<dbReference type="PANTHER" id="PTHR43297">
    <property type="entry name" value="OLIGOPEPTIDE TRANSPORT ATP-BINDING PROTEIN APPD"/>
    <property type="match status" value="1"/>
</dbReference>
<evidence type="ECO:0000256" key="8">
    <source>
        <dbReference type="SAM" id="MobiDB-lite"/>
    </source>
</evidence>
<comment type="similarity">
    <text evidence="2">Belongs to the ABC transporter superfamily.</text>
</comment>
<dbReference type="AlphaFoldDB" id="A0A895XLP6"/>
<dbReference type="GO" id="GO:0016887">
    <property type="term" value="F:ATP hydrolysis activity"/>
    <property type="evidence" value="ECO:0007669"/>
    <property type="project" value="InterPro"/>
</dbReference>
<dbReference type="PANTHER" id="PTHR43297:SF2">
    <property type="entry name" value="DIPEPTIDE TRANSPORT ATP-BINDING PROTEIN DPPD"/>
    <property type="match status" value="1"/>
</dbReference>
<keyword evidence="11" id="KW-1185">Reference proteome</keyword>
<evidence type="ECO:0000256" key="3">
    <source>
        <dbReference type="ARBA" id="ARBA00022448"/>
    </source>
</evidence>
<evidence type="ECO:0000256" key="5">
    <source>
        <dbReference type="ARBA" id="ARBA00022741"/>
    </source>
</evidence>
<dbReference type="NCBIfam" id="TIGR01727">
    <property type="entry name" value="oligo_HPY"/>
    <property type="match status" value="1"/>
</dbReference>
<proteinExistence type="inferred from homology"/>
<reference evidence="10" key="1">
    <citation type="submission" date="2021-02" db="EMBL/GenBank/DDBJ databases">
        <title>Natronoglycomyces albus gen. nov., sp. nov, a haloalkaliphilic actinobacterium from a soda solonchak soil.</title>
        <authorList>
            <person name="Sorokin D.Y."/>
            <person name="Khijniak T.V."/>
            <person name="Zakharycheva A.P."/>
            <person name="Boueva O.V."/>
            <person name="Ariskina E.V."/>
            <person name="Hahnke R.L."/>
            <person name="Bunk B."/>
            <person name="Sproer C."/>
            <person name="Schumann P."/>
            <person name="Evtushenko L.I."/>
            <person name="Kublanov I.V."/>
        </authorList>
    </citation>
    <scope>NUCLEOTIDE SEQUENCE</scope>
    <source>
        <strain evidence="10">DSM 106290</strain>
    </source>
</reference>
<dbReference type="InterPro" id="IPR050388">
    <property type="entry name" value="ABC_Ni/Peptide_Import"/>
</dbReference>
<keyword evidence="4" id="KW-1003">Cell membrane</keyword>
<keyword evidence="3" id="KW-0813">Transport</keyword>
<dbReference type="EMBL" id="CP070496">
    <property type="protein sequence ID" value="QSB04712.1"/>
    <property type="molecule type" value="Genomic_DNA"/>
</dbReference>
<dbReference type="PROSITE" id="PS50893">
    <property type="entry name" value="ABC_TRANSPORTER_2"/>
    <property type="match status" value="1"/>
</dbReference>
<dbReference type="Pfam" id="PF08352">
    <property type="entry name" value="oligo_HPY"/>
    <property type="match status" value="1"/>
</dbReference>